<proteinExistence type="predicted"/>
<evidence type="ECO:0000313" key="1">
    <source>
        <dbReference type="EMBL" id="GHO55605.1"/>
    </source>
</evidence>
<dbReference type="Proteomes" id="UP000654345">
    <property type="component" value="Unassembled WGS sequence"/>
</dbReference>
<dbReference type="EMBL" id="BNJG01000001">
    <property type="protein sequence ID" value="GHO55605.1"/>
    <property type="molecule type" value="Genomic_DNA"/>
</dbReference>
<comment type="caution">
    <text evidence="1">The sequence shown here is derived from an EMBL/GenBank/DDBJ whole genome shotgun (WGS) entry which is preliminary data.</text>
</comment>
<evidence type="ECO:0000313" key="2">
    <source>
        <dbReference type="Proteomes" id="UP000654345"/>
    </source>
</evidence>
<protein>
    <submittedName>
        <fullName evidence="1">Uncharacterized protein</fullName>
    </submittedName>
</protein>
<name>A0ABQ3USH4_9CHLR</name>
<keyword evidence="2" id="KW-1185">Reference proteome</keyword>
<gene>
    <name evidence="1" type="ORF">KSB_40800</name>
</gene>
<organism evidence="1 2">
    <name type="scientific">Ktedonobacter robiniae</name>
    <dbReference type="NCBI Taxonomy" id="2778365"/>
    <lineage>
        <taxon>Bacteria</taxon>
        <taxon>Bacillati</taxon>
        <taxon>Chloroflexota</taxon>
        <taxon>Ktedonobacteria</taxon>
        <taxon>Ktedonobacterales</taxon>
        <taxon>Ktedonobacteraceae</taxon>
        <taxon>Ktedonobacter</taxon>
    </lineage>
</organism>
<reference evidence="1 2" key="1">
    <citation type="journal article" date="2021" name="Int. J. Syst. Evol. Microbiol.">
        <title>Reticulibacter mediterranei gen. nov., sp. nov., within the new family Reticulibacteraceae fam. nov., and Ktedonospora formicarum gen. nov., sp. nov., Ktedonobacter robiniae sp. nov., Dictyobacter formicarum sp. nov. and Dictyobacter arantiisoli sp. nov., belonging to the class Ktedonobacteria.</title>
        <authorList>
            <person name="Yabe S."/>
            <person name="Zheng Y."/>
            <person name="Wang C.M."/>
            <person name="Sakai Y."/>
            <person name="Abe K."/>
            <person name="Yokota A."/>
            <person name="Donadio S."/>
            <person name="Cavaletti L."/>
            <person name="Monciardini P."/>
        </authorList>
    </citation>
    <scope>NUCLEOTIDE SEQUENCE [LARGE SCALE GENOMIC DNA]</scope>
    <source>
        <strain evidence="1 2">SOSP1-30</strain>
    </source>
</reference>
<sequence length="49" mass="5640">MVKLLSGSNQFLRKQVEIATTEIAHLDLLEIVPHTLVWVEIRSVAWQLL</sequence>
<accession>A0ABQ3USH4</accession>